<feature type="compositionally biased region" description="Polar residues" evidence="1">
    <location>
        <begin position="42"/>
        <end position="51"/>
    </location>
</feature>
<protein>
    <submittedName>
        <fullName evidence="2">Uncharacterized protein</fullName>
    </submittedName>
</protein>
<evidence type="ECO:0000256" key="1">
    <source>
        <dbReference type="SAM" id="MobiDB-lite"/>
    </source>
</evidence>
<evidence type="ECO:0000313" key="2">
    <source>
        <dbReference type="EnsemblMetazoa" id="GMOY000871-PA"/>
    </source>
</evidence>
<dbReference type="STRING" id="37546.A0A1B0FBG8"/>
<evidence type="ECO:0000313" key="3">
    <source>
        <dbReference type="Proteomes" id="UP000092444"/>
    </source>
</evidence>
<keyword evidence="3" id="KW-1185">Reference proteome</keyword>
<dbReference type="Proteomes" id="UP000092444">
    <property type="component" value="Unassembled WGS sequence"/>
</dbReference>
<sequence>MLEPEFNEEFLEFVSKVHQVMKLLEDISVANKKEGEEVKNLASISSSNQSETETEDLETYQKDLKSLISNMEKKNTASVSSFTSRKPADEKKANVSLMIHKDHLLSLNPKLNFRKQSETTMISVGHQMEILY</sequence>
<feature type="region of interest" description="Disordered" evidence="1">
    <location>
        <begin position="37"/>
        <end position="58"/>
    </location>
</feature>
<dbReference type="AlphaFoldDB" id="A0A1B0FBG8"/>
<accession>A0A1B0FBG8</accession>
<proteinExistence type="predicted"/>
<dbReference type="VEuPathDB" id="VectorBase:GMOY000871"/>
<organism evidence="2 3">
    <name type="scientific">Glossina morsitans morsitans</name>
    <name type="common">Savannah tsetse fly</name>
    <dbReference type="NCBI Taxonomy" id="37546"/>
    <lineage>
        <taxon>Eukaryota</taxon>
        <taxon>Metazoa</taxon>
        <taxon>Ecdysozoa</taxon>
        <taxon>Arthropoda</taxon>
        <taxon>Hexapoda</taxon>
        <taxon>Insecta</taxon>
        <taxon>Pterygota</taxon>
        <taxon>Neoptera</taxon>
        <taxon>Endopterygota</taxon>
        <taxon>Diptera</taxon>
        <taxon>Brachycera</taxon>
        <taxon>Muscomorpha</taxon>
        <taxon>Hippoboscoidea</taxon>
        <taxon>Glossinidae</taxon>
        <taxon>Glossina</taxon>
    </lineage>
</organism>
<name>A0A1B0FBG8_GLOMM</name>
<dbReference type="EMBL" id="CCAG010002358">
    <property type="status" value="NOT_ANNOTATED_CDS"/>
    <property type="molecule type" value="Genomic_DNA"/>
</dbReference>
<reference evidence="2" key="1">
    <citation type="submission" date="2020-05" db="UniProtKB">
        <authorList>
            <consortium name="EnsemblMetazoa"/>
        </authorList>
    </citation>
    <scope>IDENTIFICATION</scope>
    <source>
        <strain evidence="2">Yale</strain>
    </source>
</reference>
<dbReference type="EnsemblMetazoa" id="GMOY000871-RA">
    <property type="protein sequence ID" value="GMOY000871-PA"/>
    <property type="gene ID" value="GMOY000871"/>
</dbReference>